<name>A0A8J5J5K0_9STRA</name>
<proteinExistence type="predicted"/>
<dbReference type="AlphaFoldDB" id="A0A8J5J5K0"/>
<comment type="caution">
    <text evidence="1">The sequence shown here is derived from an EMBL/GenBank/DDBJ whole genome shotgun (WGS) entry which is preliminary data.</text>
</comment>
<organism evidence="1 2">
    <name type="scientific">Phytophthora aleatoria</name>
    <dbReference type="NCBI Taxonomy" id="2496075"/>
    <lineage>
        <taxon>Eukaryota</taxon>
        <taxon>Sar</taxon>
        <taxon>Stramenopiles</taxon>
        <taxon>Oomycota</taxon>
        <taxon>Peronosporomycetes</taxon>
        <taxon>Peronosporales</taxon>
        <taxon>Peronosporaceae</taxon>
        <taxon>Phytophthora</taxon>
    </lineage>
</organism>
<accession>A0A8J5J5K0</accession>
<sequence>MPRTQVEPHRFFFLHLYTPCLEEPSKNHTKITRLWMLNGQATYRHHVYQLQL</sequence>
<evidence type="ECO:0000313" key="2">
    <source>
        <dbReference type="Proteomes" id="UP000709295"/>
    </source>
</evidence>
<dbReference type="EMBL" id="JAENGY010000382">
    <property type="protein sequence ID" value="KAG6964361.1"/>
    <property type="molecule type" value="Genomic_DNA"/>
</dbReference>
<reference evidence="1" key="1">
    <citation type="submission" date="2021-01" db="EMBL/GenBank/DDBJ databases">
        <title>Phytophthora aleatoria, a newly-described species from Pinus radiata is distinct from Phytophthora cactorum isolates based on comparative genomics.</title>
        <authorList>
            <person name="Mcdougal R."/>
            <person name="Panda P."/>
            <person name="Williams N."/>
            <person name="Studholme D.J."/>
        </authorList>
    </citation>
    <scope>NUCLEOTIDE SEQUENCE</scope>
    <source>
        <strain evidence="1">NZFS 4037</strain>
    </source>
</reference>
<protein>
    <submittedName>
        <fullName evidence="1">Uncharacterized protein</fullName>
    </submittedName>
</protein>
<gene>
    <name evidence="1" type="ORF">JG688_00007750</name>
</gene>
<dbReference type="Proteomes" id="UP000709295">
    <property type="component" value="Unassembled WGS sequence"/>
</dbReference>
<keyword evidence="2" id="KW-1185">Reference proteome</keyword>
<evidence type="ECO:0000313" key="1">
    <source>
        <dbReference type="EMBL" id="KAG6964361.1"/>
    </source>
</evidence>